<dbReference type="InterPro" id="IPR037284">
    <property type="entry name" value="SUF_FeS_clus_asmbl_SufBD_sf"/>
</dbReference>
<dbReference type="EMBL" id="CP047423">
    <property type="protein sequence ID" value="QPD02393.1"/>
    <property type="molecule type" value="Genomic_DNA"/>
</dbReference>
<dbReference type="GO" id="GO:0016226">
    <property type="term" value="P:iron-sulfur cluster assembly"/>
    <property type="evidence" value="ECO:0007669"/>
    <property type="project" value="InterPro"/>
</dbReference>
<evidence type="ECO:0000313" key="3">
    <source>
        <dbReference type="EMBL" id="QPD02393.1"/>
    </source>
</evidence>
<dbReference type="SUPFAM" id="SSF101960">
    <property type="entry name" value="Stabilizer of iron transporter SufD"/>
    <property type="match status" value="1"/>
</dbReference>
<dbReference type="KEGG" id="nkf:Nkreftii_000167"/>
<dbReference type="Proteomes" id="UP000593737">
    <property type="component" value="Chromosome"/>
</dbReference>
<dbReference type="AlphaFoldDB" id="A0A7S8FAR4"/>
<evidence type="ECO:0000256" key="1">
    <source>
        <dbReference type="ARBA" id="ARBA00043967"/>
    </source>
</evidence>
<comment type="similarity">
    <text evidence="1">Belongs to the iron-sulfur cluster assembly SufBD family.</text>
</comment>
<gene>
    <name evidence="3" type="ORF">Nkreftii_000167</name>
</gene>
<name>A0A7S8FAR4_9BACT</name>
<organism evidence="3 4">
    <name type="scientific">Candidatus Nitrospira kreftii</name>
    <dbReference type="NCBI Taxonomy" id="2652173"/>
    <lineage>
        <taxon>Bacteria</taxon>
        <taxon>Pseudomonadati</taxon>
        <taxon>Nitrospirota</taxon>
        <taxon>Nitrospiria</taxon>
        <taxon>Nitrospirales</taxon>
        <taxon>Nitrospiraceae</taxon>
        <taxon>Nitrospira</taxon>
    </lineage>
</organism>
<evidence type="ECO:0000259" key="2">
    <source>
        <dbReference type="Pfam" id="PF01458"/>
    </source>
</evidence>
<dbReference type="PANTHER" id="PTHR30508:SF1">
    <property type="entry name" value="UPF0051 PROTEIN ABCI8, CHLOROPLASTIC-RELATED"/>
    <property type="match status" value="1"/>
</dbReference>
<feature type="domain" description="SUF system FeS cluster assembly SufBD core" evidence="2">
    <location>
        <begin position="167"/>
        <end position="397"/>
    </location>
</feature>
<sequence>MSDLSLAHPSPIAAREESLRARAIQAQTRPALYGPDLDLTTFSHPAEQQRQRVKALRSLEQQMREAALLAGIDSEETGRAASYFQVDYSAIYERIQRRYEGQLELMTMAEALKSYDWLRDYWWQAVEVDQDKYTAAVELAQTGGFFLRVFAGQRVTEPIQACLLVQENNISQNVHNVILIEEGADAQLITGCTLHPRVETGLHIGVTEVFLKKNATLSDTMIHNWAEGFHVRPRTGVIVEEGATFVSNYILLRPVRSVQAYPRVFLRGADARAQFNSIMVGLKESLIDMGSYVELTGRGTRADAISRAVARDRSTMYLRGELVGQHNESRGHLDCRGMLLSEAAKIHAIPELLVDSAPRSQLSHEAAVGPIAEEAVEYLMTRGLSRDVAISTLVRGFMQIDLPGLPEILTKHIQRVLAATTDHSL</sequence>
<dbReference type="InterPro" id="IPR055346">
    <property type="entry name" value="Fe-S_cluster_assembly_SufBD"/>
</dbReference>
<dbReference type="Pfam" id="PF01458">
    <property type="entry name" value="SUFBD_core"/>
    <property type="match status" value="1"/>
</dbReference>
<accession>A0A7S8FAR4</accession>
<protein>
    <recommendedName>
        <fullName evidence="2">SUF system FeS cluster assembly SufBD core domain-containing protein</fullName>
    </recommendedName>
</protein>
<dbReference type="PANTHER" id="PTHR30508">
    <property type="entry name" value="FES CLUSTER ASSEMBLY PROTEIN SUF"/>
    <property type="match status" value="1"/>
</dbReference>
<proteinExistence type="inferred from homology"/>
<evidence type="ECO:0000313" key="4">
    <source>
        <dbReference type="Proteomes" id="UP000593737"/>
    </source>
</evidence>
<dbReference type="InterPro" id="IPR000825">
    <property type="entry name" value="SUF_FeS_clus_asmbl_SufBD_core"/>
</dbReference>
<reference evidence="3 4" key="1">
    <citation type="journal article" date="2020" name="ISME J.">
        <title>Enrichment and physiological characterization of a novel comammox Nitrospira indicates ammonium inhibition of complete nitrification.</title>
        <authorList>
            <person name="Sakoula D."/>
            <person name="Koch H."/>
            <person name="Frank J."/>
            <person name="Jetten M.S.M."/>
            <person name="van Kessel M.A.H.J."/>
            <person name="Lucker S."/>
        </authorList>
    </citation>
    <scope>NUCLEOTIDE SEQUENCE [LARGE SCALE GENOMIC DNA]</scope>
    <source>
        <strain evidence="3">Comreactor17</strain>
    </source>
</reference>